<keyword evidence="9" id="KW-0819">tRNA processing</keyword>
<dbReference type="AlphaFoldDB" id="A0A381NTA4"/>
<evidence type="ECO:0000256" key="12">
    <source>
        <dbReference type="ARBA" id="ARBA00022730"/>
    </source>
</evidence>
<keyword evidence="8" id="KW-0698">rRNA processing</keyword>
<evidence type="ECO:0000256" key="5">
    <source>
        <dbReference type="ARBA" id="ARBA00022475"/>
    </source>
</evidence>
<comment type="subcellular location">
    <subcellularLocation>
        <location evidence="2">Cytoplasm</location>
    </subcellularLocation>
</comment>
<organism evidence="20">
    <name type="scientific">marine metagenome</name>
    <dbReference type="NCBI Taxonomy" id="408172"/>
    <lineage>
        <taxon>unclassified sequences</taxon>
        <taxon>metagenomes</taxon>
        <taxon>ecological metagenomes</taxon>
    </lineage>
</organism>
<dbReference type="PROSITE" id="PS50126">
    <property type="entry name" value="S1"/>
    <property type="match status" value="1"/>
</dbReference>
<dbReference type="EMBL" id="UINC01000581">
    <property type="protein sequence ID" value="SUZ57832.1"/>
    <property type="molecule type" value="Genomic_DNA"/>
</dbReference>
<keyword evidence="16" id="KW-0694">RNA-binding</keyword>
<dbReference type="GO" id="GO:0005737">
    <property type="term" value="C:cytoplasm"/>
    <property type="evidence" value="ECO:0007669"/>
    <property type="project" value="UniProtKB-SubCell"/>
</dbReference>
<evidence type="ECO:0000259" key="19">
    <source>
        <dbReference type="PROSITE" id="PS50126"/>
    </source>
</evidence>
<dbReference type="CDD" id="cd04453">
    <property type="entry name" value="S1_RNase_E"/>
    <property type="match status" value="1"/>
</dbReference>
<evidence type="ECO:0000256" key="2">
    <source>
        <dbReference type="ARBA" id="ARBA00004496"/>
    </source>
</evidence>
<name>A0A381NTA4_9ZZZZ</name>
<dbReference type="InterPro" id="IPR003029">
    <property type="entry name" value="S1_domain"/>
</dbReference>
<protein>
    <recommendedName>
        <fullName evidence="4">Ribonuclease G</fullName>
    </recommendedName>
</protein>
<keyword evidence="12" id="KW-0699">rRNA-binding</keyword>
<comment type="cofactor">
    <cofactor evidence="1">
        <name>Mg(2+)</name>
        <dbReference type="ChEBI" id="CHEBI:18420"/>
    </cofactor>
</comment>
<evidence type="ECO:0000256" key="18">
    <source>
        <dbReference type="SAM" id="MobiDB-lite"/>
    </source>
</evidence>
<evidence type="ECO:0000256" key="9">
    <source>
        <dbReference type="ARBA" id="ARBA00022694"/>
    </source>
</evidence>
<accession>A0A381NTA4</accession>
<keyword evidence="5" id="KW-1003">Cell membrane</keyword>
<evidence type="ECO:0000256" key="7">
    <source>
        <dbReference type="ARBA" id="ARBA00022519"/>
    </source>
</evidence>
<dbReference type="SUPFAM" id="SSF50249">
    <property type="entry name" value="Nucleic acid-binding proteins"/>
    <property type="match status" value="1"/>
</dbReference>
<dbReference type="Gene3D" id="3.40.1260.20">
    <property type="entry name" value="Ribonuclease E, catalytic domain"/>
    <property type="match status" value="1"/>
</dbReference>
<dbReference type="NCBIfam" id="TIGR00757">
    <property type="entry name" value="RNaseEG"/>
    <property type="match status" value="1"/>
</dbReference>
<dbReference type="Pfam" id="PF00575">
    <property type="entry name" value="S1"/>
    <property type="match status" value="1"/>
</dbReference>
<evidence type="ECO:0000256" key="16">
    <source>
        <dbReference type="ARBA" id="ARBA00022884"/>
    </source>
</evidence>
<evidence type="ECO:0000256" key="1">
    <source>
        <dbReference type="ARBA" id="ARBA00001946"/>
    </source>
</evidence>
<keyword evidence="13" id="KW-0255">Endonuclease</keyword>
<evidence type="ECO:0000256" key="10">
    <source>
        <dbReference type="ARBA" id="ARBA00022722"/>
    </source>
</evidence>
<reference evidence="20" key="1">
    <citation type="submission" date="2018-05" db="EMBL/GenBank/DDBJ databases">
        <authorList>
            <person name="Lanie J.A."/>
            <person name="Ng W.-L."/>
            <person name="Kazmierczak K.M."/>
            <person name="Andrzejewski T.M."/>
            <person name="Davidsen T.M."/>
            <person name="Wayne K.J."/>
            <person name="Tettelin H."/>
            <person name="Glass J.I."/>
            <person name="Rusch D."/>
            <person name="Podicherti R."/>
            <person name="Tsui H.-C.T."/>
            <person name="Winkler M.E."/>
        </authorList>
    </citation>
    <scope>NUCLEOTIDE SEQUENCE</scope>
</reference>
<proteinExistence type="inferred from homology"/>
<keyword evidence="7" id="KW-0997">Cell inner membrane</keyword>
<dbReference type="GO" id="GO:0016787">
    <property type="term" value="F:hydrolase activity"/>
    <property type="evidence" value="ECO:0007669"/>
    <property type="project" value="UniProtKB-KW"/>
</dbReference>
<sequence length="510" mass="58642">MRKEIFVSETATERRIAVQENSNLVEFYVEKPGEMGMVGNIYKGKVENVLPGMQAAFVDIGYDINAFLPFSEIKNPEYLKEASTSEEEDDNSKRNGKSSTLKEIDVELEKDQEILVQVIKEPFSGKGPRVTTNLSIPGHLVVLVPNANFIGISKKIWDKYEKRRIRKFIREFLPDDVGIIVRTEAEGKSDTIVKKDFKILLKQWRSLAKKADNSDAPTNIFEDMKTVSTVIRDILGDDVSKFTIDSRKLHRQTHNYMQNVAPDMISRLELYRGKTPLFTHYKIDDQITKSMRRHVWLKSGAYIIIEHTEAMVVIDVNSGRFVGKGKHEANSFKINIEAAKAVAQQLRLRDIGGLIVIDFIDMQEEGNKKKVYNELRKELRKDRAKVAVSPISEFGLLEMTRQRIRLSLRDSLSENCPTCNGSGRVLSKDSVISEIDSWIRNFKQKKKDLRLTLKLHPDMAEYLEESKKSVMRKFMWKNFVHINVDTDETLGPSEFRFFSRKNGAELKLEV</sequence>
<dbReference type="Pfam" id="PF20833">
    <property type="entry name" value="RNase_E_G_Thio"/>
    <property type="match status" value="1"/>
</dbReference>
<evidence type="ECO:0000256" key="14">
    <source>
        <dbReference type="ARBA" id="ARBA00022801"/>
    </source>
</evidence>
<dbReference type="PANTHER" id="PTHR30001:SF1">
    <property type="entry name" value="RIBONUCLEASE E_G-LIKE PROTEIN, CHLOROPLASTIC"/>
    <property type="match status" value="1"/>
</dbReference>
<feature type="region of interest" description="Disordered" evidence="18">
    <location>
        <begin position="81"/>
        <end position="100"/>
    </location>
</feature>
<dbReference type="GO" id="GO:0046872">
    <property type="term" value="F:metal ion binding"/>
    <property type="evidence" value="ECO:0007669"/>
    <property type="project" value="UniProtKB-KW"/>
</dbReference>
<keyword evidence="6" id="KW-0963">Cytoplasm</keyword>
<dbReference type="GO" id="GO:0006364">
    <property type="term" value="P:rRNA processing"/>
    <property type="evidence" value="ECO:0007669"/>
    <property type="project" value="UniProtKB-KW"/>
</dbReference>
<dbReference type="InterPro" id="IPR019307">
    <property type="entry name" value="RNA-bd_AU-1/RNase_E/G"/>
</dbReference>
<evidence type="ECO:0000313" key="20">
    <source>
        <dbReference type="EMBL" id="SUZ57832.1"/>
    </source>
</evidence>
<evidence type="ECO:0000256" key="15">
    <source>
        <dbReference type="ARBA" id="ARBA00022842"/>
    </source>
</evidence>
<feature type="domain" description="S1 motif" evidence="19">
    <location>
        <begin position="39"/>
        <end position="119"/>
    </location>
</feature>
<dbReference type="GO" id="GO:0008033">
    <property type="term" value="P:tRNA processing"/>
    <property type="evidence" value="ECO:0007669"/>
    <property type="project" value="UniProtKB-KW"/>
</dbReference>
<dbReference type="Gene3D" id="2.40.50.140">
    <property type="entry name" value="Nucleic acid-binding proteins"/>
    <property type="match status" value="1"/>
</dbReference>
<dbReference type="Pfam" id="PF10150">
    <property type="entry name" value="RNase_E_G"/>
    <property type="match status" value="1"/>
</dbReference>
<keyword evidence="14" id="KW-0378">Hydrolase</keyword>
<keyword evidence="11" id="KW-0479">Metal-binding</keyword>
<dbReference type="GO" id="GO:0004519">
    <property type="term" value="F:endonuclease activity"/>
    <property type="evidence" value="ECO:0007669"/>
    <property type="project" value="UniProtKB-KW"/>
</dbReference>
<dbReference type="GO" id="GO:0004540">
    <property type="term" value="F:RNA nuclease activity"/>
    <property type="evidence" value="ECO:0007669"/>
    <property type="project" value="InterPro"/>
</dbReference>
<gene>
    <name evidence="20" type="ORF">METZ01_LOCUS10686</name>
</gene>
<keyword evidence="17" id="KW-0472">Membrane</keyword>
<evidence type="ECO:0000256" key="13">
    <source>
        <dbReference type="ARBA" id="ARBA00022759"/>
    </source>
</evidence>
<evidence type="ECO:0000256" key="4">
    <source>
        <dbReference type="ARBA" id="ARBA00017719"/>
    </source>
</evidence>
<dbReference type="InterPro" id="IPR004659">
    <property type="entry name" value="RNase_E/G"/>
</dbReference>
<evidence type="ECO:0000256" key="6">
    <source>
        <dbReference type="ARBA" id="ARBA00022490"/>
    </source>
</evidence>
<comment type="similarity">
    <text evidence="3">Belongs to the RNase E/G family. RNase G subfamily.</text>
</comment>
<dbReference type="GO" id="GO:0019843">
    <property type="term" value="F:rRNA binding"/>
    <property type="evidence" value="ECO:0007669"/>
    <property type="project" value="UniProtKB-KW"/>
</dbReference>
<keyword evidence="15" id="KW-0460">Magnesium</keyword>
<dbReference type="InterPro" id="IPR012340">
    <property type="entry name" value="NA-bd_OB-fold"/>
</dbReference>
<evidence type="ECO:0000256" key="17">
    <source>
        <dbReference type="ARBA" id="ARBA00023136"/>
    </source>
</evidence>
<dbReference type="PANTHER" id="PTHR30001">
    <property type="entry name" value="RIBONUCLEASE"/>
    <property type="match status" value="1"/>
</dbReference>
<keyword evidence="10" id="KW-0540">Nuclease</keyword>
<dbReference type="SMART" id="SM00316">
    <property type="entry name" value="S1"/>
    <property type="match status" value="1"/>
</dbReference>
<evidence type="ECO:0000256" key="8">
    <source>
        <dbReference type="ARBA" id="ARBA00022552"/>
    </source>
</evidence>
<dbReference type="InterPro" id="IPR048583">
    <property type="entry name" value="RNase_E_G_thioredoxin-like"/>
</dbReference>
<evidence type="ECO:0000256" key="3">
    <source>
        <dbReference type="ARBA" id="ARBA00005663"/>
    </source>
</evidence>
<evidence type="ECO:0000256" key="11">
    <source>
        <dbReference type="ARBA" id="ARBA00022723"/>
    </source>
</evidence>